<sequence>MPRPSSKTAKQPRNTPLSERRNGPGQLSHERIAADVDAFCNAGGQIEVLGNTHVLKRILPDPMR</sequence>
<evidence type="ECO:0000313" key="2">
    <source>
        <dbReference type="EMBL" id="KRG59565.1"/>
    </source>
</evidence>
<dbReference type="RefSeq" id="WP_057663581.1">
    <property type="nucleotide sequence ID" value="NZ_LDJH01000006.1"/>
</dbReference>
<dbReference type="STRING" id="266128.ABB25_03135"/>
<feature type="region of interest" description="Disordered" evidence="1">
    <location>
        <begin position="1"/>
        <end position="28"/>
    </location>
</feature>
<evidence type="ECO:0000256" key="1">
    <source>
        <dbReference type="SAM" id="MobiDB-lite"/>
    </source>
</evidence>
<comment type="caution">
    <text evidence="2">The sequence shown here is derived from an EMBL/GenBank/DDBJ whole genome shotgun (WGS) entry which is preliminary data.</text>
</comment>
<name>A0A0R0BQG0_9GAMM</name>
<evidence type="ECO:0000313" key="3">
    <source>
        <dbReference type="Proteomes" id="UP000051254"/>
    </source>
</evidence>
<feature type="compositionally biased region" description="Polar residues" evidence="1">
    <location>
        <begin position="1"/>
        <end position="17"/>
    </location>
</feature>
<protein>
    <submittedName>
        <fullName evidence="2">Uncharacterized protein</fullName>
    </submittedName>
</protein>
<accession>A0A0R0BQG0</accession>
<proteinExistence type="predicted"/>
<gene>
    <name evidence="2" type="ORF">ABB25_03135</name>
</gene>
<dbReference type="Proteomes" id="UP000051254">
    <property type="component" value="Unassembled WGS sequence"/>
</dbReference>
<reference evidence="2 3" key="1">
    <citation type="submission" date="2015-05" db="EMBL/GenBank/DDBJ databases">
        <title>Genome sequencing and analysis of members of genus Stenotrophomonas.</title>
        <authorList>
            <person name="Patil P.P."/>
            <person name="Midha S."/>
            <person name="Patil P.B."/>
        </authorList>
    </citation>
    <scope>NUCLEOTIDE SEQUENCE [LARGE SCALE GENOMIC DNA]</scope>
    <source>
        <strain evidence="2 3">DSM 17805</strain>
    </source>
</reference>
<keyword evidence="3" id="KW-1185">Reference proteome</keyword>
<dbReference type="OrthoDB" id="6028411at2"/>
<dbReference type="EMBL" id="LDJH01000006">
    <property type="protein sequence ID" value="KRG59565.1"/>
    <property type="molecule type" value="Genomic_DNA"/>
</dbReference>
<dbReference type="PATRIC" id="fig|266128.3.peg.2290"/>
<feature type="compositionally biased region" description="Basic and acidic residues" evidence="1">
    <location>
        <begin position="18"/>
        <end position="28"/>
    </location>
</feature>
<organism evidence="2 3">
    <name type="scientific">Stenotrophomonas koreensis</name>
    <dbReference type="NCBI Taxonomy" id="266128"/>
    <lineage>
        <taxon>Bacteria</taxon>
        <taxon>Pseudomonadati</taxon>
        <taxon>Pseudomonadota</taxon>
        <taxon>Gammaproteobacteria</taxon>
        <taxon>Lysobacterales</taxon>
        <taxon>Lysobacteraceae</taxon>
        <taxon>Stenotrophomonas</taxon>
    </lineage>
</organism>
<dbReference type="AlphaFoldDB" id="A0A0R0BQG0"/>